<evidence type="ECO:0000313" key="2">
    <source>
        <dbReference type="Proteomes" id="UP000031184"/>
    </source>
</evidence>
<protein>
    <submittedName>
        <fullName evidence="1">Uncharacterized protein</fullName>
    </submittedName>
</protein>
<dbReference type="EMBL" id="AUZI01000016">
    <property type="protein sequence ID" value="KID49118.1"/>
    <property type="molecule type" value="Genomic_DNA"/>
</dbReference>
<name>A0A0B4E6H6_9FUSO</name>
<evidence type="ECO:0000313" key="1">
    <source>
        <dbReference type="EMBL" id="KID49118.1"/>
    </source>
</evidence>
<dbReference type="AlphaFoldDB" id="A0A0B4E6H6"/>
<reference evidence="1 2" key="1">
    <citation type="submission" date="2013-08" db="EMBL/GenBank/DDBJ databases">
        <title>An opportunistic ruminal bacterium that causes liver abscesses in cattle.</title>
        <authorList>
            <person name="Benahmed F.H."/>
            <person name="Rasmussen M."/>
            <person name="Harbottle H."/>
            <person name="Soppet D."/>
            <person name="Nagaraja T.G."/>
            <person name="Davidson M."/>
        </authorList>
    </citation>
    <scope>NUCLEOTIDE SEQUENCE [LARGE SCALE GENOMIC DNA]</scope>
    <source>
        <strain evidence="1 2">B35</strain>
    </source>
</reference>
<dbReference type="RefSeq" id="WP_162832785.1">
    <property type="nucleotide sequence ID" value="NZ_AOJP01000003.1"/>
</dbReference>
<sequence>MPLICQAIDGIYGIFETGVFVNQTTFPSIRSISSIIPSIVRILIHSSFPSIA</sequence>
<dbReference type="Proteomes" id="UP000031184">
    <property type="component" value="Unassembled WGS sequence"/>
</dbReference>
<gene>
    <name evidence="1" type="ORF">C095_06715</name>
</gene>
<proteinExistence type="predicted"/>
<dbReference type="PATRIC" id="fig|1226633.4.peg.1353"/>
<comment type="caution">
    <text evidence="1">The sequence shown here is derived from an EMBL/GenBank/DDBJ whole genome shotgun (WGS) entry which is preliminary data.</text>
</comment>
<organism evidence="1 2">
    <name type="scientific">Fusobacterium necrophorum subsp. funduliforme B35</name>
    <dbReference type="NCBI Taxonomy" id="1226633"/>
    <lineage>
        <taxon>Bacteria</taxon>
        <taxon>Fusobacteriati</taxon>
        <taxon>Fusobacteriota</taxon>
        <taxon>Fusobacteriia</taxon>
        <taxon>Fusobacteriales</taxon>
        <taxon>Fusobacteriaceae</taxon>
        <taxon>Fusobacterium</taxon>
    </lineage>
</organism>
<accession>A0A0B4E6H6</accession>